<evidence type="ECO:0000256" key="1">
    <source>
        <dbReference type="SAM" id="MobiDB-lite"/>
    </source>
</evidence>
<comment type="caution">
    <text evidence="2">The sequence shown here is derived from an EMBL/GenBank/DDBJ whole genome shotgun (WGS) entry which is preliminary data.</text>
</comment>
<sequence length="77" mass="9111">MYYQSNKRSQKDLKRQLLQYWRQKKQKEKTQQESPTDDSGKTEESNETSPEILPECDDAEEKANSVDLFHSRNSTVE</sequence>
<dbReference type="EMBL" id="JAHXZJ010000910">
    <property type="protein sequence ID" value="KAH0556180.1"/>
    <property type="molecule type" value="Genomic_DNA"/>
</dbReference>
<protein>
    <submittedName>
        <fullName evidence="2">Uncharacterized protein</fullName>
    </submittedName>
</protein>
<name>A0AAV7IAQ0_COTGL</name>
<feature type="region of interest" description="Disordered" evidence="1">
    <location>
        <begin position="21"/>
        <end position="77"/>
    </location>
</feature>
<proteinExistence type="predicted"/>
<organism evidence="2 3">
    <name type="scientific">Cotesia glomerata</name>
    <name type="common">Lepidopteran parasitic wasp</name>
    <name type="synonym">Apanteles glomeratus</name>
    <dbReference type="NCBI Taxonomy" id="32391"/>
    <lineage>
        <taxon>Eukaryota</taxon>
        <taxon>Metazoa</taxon>
        <taxon>Ecdysozoa</taxon>
        <taxon>Arthropoda</taxon>
        <taxon>Hexapoda</taxon>
        <taxon>Insecta</taxon>
        <taxon>Pterygota</taxon>
        <taxon>Neoptera</taxon>
        <taxon>Endopterygota</taxon>
        <taxon>Hymenoptera</taxon>
        <taxon>Apocrita</taxon>
        <taxon>Ichneumonoidea</taxon>
        <taxon>Braconidae</taxon>
        <taxon>Microgastrinae</taxon>
        <taxon>Cotesia</taxon>
    </lineage>
</organism>
<evidence type="ECO:0000313" key="3">
    <source>
        <dbReference type="Proteomes" id="UP000826195"/>
    </source>
</evidence>
<evidence type="ECO:0000313" key="2">
    <source>
        <dbReference type="EMBL" id="KAH0556180.1"/>
    </source>
</evidence>
<dbReference type="AlphaFoldDB" id="A0AAV7IAQ0"/>
<feature type="non-terminal residue" evidence="2">
    <location>
        <position position="77"/>
    </location>
</feature>
<dbReference type="Proteomes" id="UP000826195">
    <property type="component" value="Unassembled WGS sequence"/>
</dbReference>
<gene>
    <name evidence="2" type="ORF">KQX54_000192</name>
</gene>
<reference evidence="2 3" key="1">
    <citation type="journal article" date="2021" name="J. Hered.">
        <title>A chromosome-level genome assembly of the parasitoid wasp, Cotesia glomerata (Hymenoptera: Braconidae).</title>
        <authorList>
            <person name="Pinto B.J."/>
            <person name="Weis J.J."/>
            <person name="Gamble T."/>
            <person name="Ode P.J."/>
            <person name="Paul R."/>
            <person name="Zaspel J.M."/>
        </authorList>
    </citation>
    <scope>NUCLEOTIDE SEQUENCE [LARGE SCALE GENOMIC DNA]</scope>
    <source>
        <strain evidence="2">CgM1</strain>
    </source>
</reference>
<keyword evidence="3" id="KW-1185">Reference proteome</keyword>
<accession>A0AAV7IAQ0</accession>